<evidence type="ECO:0000256" key="11">
    <source>
        <dbReference type="ARBA" id="ARBA00047527"/>
    </source>
</evidence>
<evidence type="ECO:0000256" key="10">
    <source>
        <dbReference type="ARBA" id="ARBA00038367"/>
    </source>
</evidence>
<evidence type="ECO:0000256" key="7">
    <source>
        <dbReference type="ARBA" id="ARBA00022984"/>
    </source>
</evidence>
<feature type="binding site" evidence="12">
    <location>
        <position position="93"/>
    </location>
    <ligand>
        <name>UDP-N-acetyl-alpha-D-glucosamine</name>
        <dbReference type="ChEBI" id="CHEBI:57705"/>
    </ligand>
</feature>
<evidence type="ECO:0000259" key="13">
    <source>
        <dbReference type="Pfam" id="PF00275"/>
    </source>
</evidence>
<gene>
    <name evidence="12" type="primary">murA</name>
    <name evidence="14" type="ORF">A3B54_05360</name>
</gene>
<evidence type="ECO:0000256" key="1">
    <source>
        <dbReference type="ARBA" id="ARBA00004496"/>
    </source>
</evidence>
<keyword evidence="8 12" id="KW-0131">Cell cycle</keyword>
<comment type="pathway">
    <text evidence="2 12">Cell wall biogenesis; peptidoglycan biosynthesis.</text>
</comment>
<dbReference type="Pfam" id="PF00275">
    <property type="entry name" value="EPSP_synthase"/>
    <property type="match status" value="1"/>
</dbReference>
<dbReference type="AlphaFoldDB" id="A0A1F5H3A2"/>
<name>A0A1F5H3A2_9BACT</name>
<evidence type="ECO:0000256" key="8">
    <source>
        <dbReference type="ARBA" id="ARBA00023306"/>
    </source>
</evidence>
<comment type="similarity">
    <text evidence="10 12">Belongs to the EPSP synthase family. MurA subfamily.</text>
</comment>
<dbReference type="NCBIfam" id="TIGR01072">
    <property type="entry name" value="murA"/>
    <property type="match status" value="1"/>
</dbReference>
<proteinExistence type="inferred from homology"/>
<feature type="binding site" evidence="12">
    <location>
        <position position="327"/>
    </location>
    <ligand>
        <name>UDP-N-acetyl-alpha-D-glucosamine</name>
        <dbReference type="ChEBI" id="CHEBI:57705"/>
    </ligand>
</feature>
<accession>A0A1F5H3A2</accession>
<dbReference type="GO" id="GO:0005737">
    <property type="term" value="C:cytoplasm"/>
    <property type="evidence" value="ECO:0007669"/>
    <property type="project" value="UniProtKB-SubCell"/>
</dbReference>
<dbReference type="GO" id="GO:0008760">
    <property type="term" value="F:UDP-N-acetylglucosamine 1-carboxyvinyltransferase activity"/>
    <property type="evidence" value="ECO:0007669"/>
    <property type="project" value="UniProtKB-UniRule"/>
</dbReference>
<evidence type="ECO:0000256" key="5">
    <source>
        <dbReference type="ARBA" id="ARBA00022679"/>
    </source>
</evidence>
<feature type="active site" description="Proton donor" evidence="12">
    <location>
        <position position="117"/>
    </location>
</feature>
<dbReference type="InterPro" id="IPR001986">
    <property type="entry name" value="Enolpyruvate_Tfrase_dom"/>
</dbReference>
<evidence type="ECO:0000313" key="15">
    <source>
        <dbReference type="Proteomes" id="UP000177039"/>
    </source>
</evidence>
<dbReference type="GO" id="GO:0071555">
    <property type="term" value="P:cell wall organization"/>
    <property type="evidence" value="ECO:0007669"/>
    <property type="project" value="UniProtKB-KW"/>
</dbReference>
<sequence length="418" mass="44992">MARFEITGGNRLSGRIKIAGNKNAVLPIMAACLLTEDTCTLENVPLISDVVHMAKLLEVCGAKISGTGSSKLVINCQKIKSQELPGELTEKLRASVLLLGPILSRTGELKMAYPGGDIIGRRPLNTHIQVLEALGCLIDQDENFFTAKAKRLKGAKIFLQEASVTATENAIMAAALADGETQIKRAASEPHIVDLCQFLVKMGASISGIGSNVLTISGGKKLTGTTHRIRLDHIEVGTFAILAAVTSGKVEINPIVKEDLDMTLLTLANFGVNFKIDGDSLIIADNKLHAVEKVVTDVWPGFPTDLMAPMIVLATQAEGVTILHDWMYESRMFFVDKLLSMGAKVEIADPHRVLVYGPTKLHCQRLDTPDIRAGMALVIAALAAQGKSVIDKAELIERGYENIAERLAALGAKIKRLD</sequence>
<comment type="catalytic activity">
    <reaction evidence="11 12">
        <text>phosphoenolpyruvate + UDP-N-acetyl-alpha-D-glucosamine = UDP-N-acetyl-3-O-(1-carboxyvinyl)-alpha-D-glucosamine + phosphate</text>
        <dbReference type="Rhea" id="RHEA:18681"/>
        <dbReference type="ChEBI" id="CHEBI:43474"/>
        <dbReference type="ChEBI" id="CHEBI:57705"/>
        <dbReference type="ChEBI" id="CHEBI:58702"/>
        <dbReference type="ChEBI" id="CHEBI:68483"/>
        <dbReference type="EC" id="2.5.1.7"/>
    </reaction>
</comment>
<evidence type="ECO:0000313" key="14">
    <source>
        <dbReference type="EMBL" id="OGD98581.1"/>
    </source>
</evidence>
<dbReference type="EMBL" id="MFBT01000034">
    <property type="protein sequence ID" value="OGD98581.1"/>
    <property type="molecule type" value="Genomic_DNA"/>
</dbReference>
<dbReference type="Proteomes" id="UP000177039">
    <property type="component" value="Unassembled WGS sequence"/>
</dbReference>
<dbReference type="PANTHER" id="PTHR43783:SF1">
    <property type="entry name" value="UDP-N-ACETYLGLUCOSAMINE 1-CARBOXYVINYLTRANSFERASE"/>
    <property type="match status" value="1"/>
</dbReference>
<dbReference type="CDD" id="cd01555">
    <property type="entry name" value="UdpNAET"/>
    <property type="match status" value="1"/>
</dbReference>
<dbReference type="InterPro" id="IPR050068">
    <property type="entry name" value="MurA_subfamily"/>
</dbReference>
<dbReference type="InterPro" id="IPR005750">
    <property type="entry name" value="UDP_GlcNAc_COvinyl_MurA"/>
</dbReference>
<evidence type="ECO:0000256" key="9">
    <source>
        <dbReference type="ARBA" id="ARBA00023316"/>
    </source>
</evidence>
<dbReference type="SUPFAM" id="SSF55205">
    <property type="entry name" value="EPT/RTPC-like"/>
    <property type="match status" value="1"/>
</dbReference>
<dbReference type="InterPro" id="IPR036968">
    <property type="entry name" value="Enolpyruvate_Tfrase_sf"/>
</dbReference>
<keyword evidence="5 12" id="KW-0808">Transferase</keyword>
<dbReference type="InterPro" id="IPR013792">
    <property type="entry name" value="RNA3'P_cycl/enolpyr_Trfase_a/b"/>
</dbReference>
<protein>
    <recommendedName>
        <fullName evidence="12">UDP-N-acetylglucosamine 1-carboxyvinyltransferase</fullName>
        <ecNumber evidence="12">2.5.1.7</ecNumber>
    </recommendedName>
    <alternativeName>
        <fullName evidence="12">Enoylpyruvate transferase</fullName>
    </alternativeName>
    <alternativeName>
        <fullName evidence="12">UDP-N-acetylglucosamine enolpyruvyl transferase</fullName>
        <shortName evidence="12">EPT</shortName>
    </alternativeName>
</protein>
<feature type="binding site" evidence="12">
    <location>
        <begin position="22"/>
        <end position="23"/>
    </location>
    <ligand>
        <name>phosphoenolpyruvate</name>
        <dbReference type="ChEBI" id="CHEBI:58702"/>
    </ligand>
</feature>
<feature type="domain" description="Enolpyruvate transferase" evidence="13">
    <location>
        <begin position="7"/>
        <end position="407"/>
    </location>
</feature>
<reference evidence="14 15" key="1">
    <citation type="journal article" date="2016" name="Nat. Commun.">
        <title>Thousands of microbial genomes shed light on interconnected biogeochemical processes in an aquifer system.</title>
        <authorList>
            <person name="Anantharaman K."/>
            <person name="Brown C.T."/>
            <person name="Hug L.A."/>
            <person name="Sharon I."/>
            <person name="Castelle C.J."/>
            <person name="Probst A.J."/>
            <person name="Thomas B.C."/>
            <person name="Singh A."/>
            <person name="Wilkins M.J."/>
            <person name="Karaoz U."/>
            <person name="Brodie E.L."/>
            <person name="Williams K.H."/>
            <person name="Hubbard S.S."/>
            <person name="Banfield J.F."/>
        </authorList>
    </citation>
    <scope>NUCLEOTIDE SEQUENCE [LARGE SCALE GENOMIC DNA]</scope>
</reference>
<dbReference type="UniPathway" id="UPA00219"/>
<comment type="caution">
    <text evidence="12">Lacks conserved residue(s) required for the propagation of feature annotation.</text>
</comment>
<dbReference type="EC" id="2.5.1.7" evidence="12"/>
<dbReference type="NCBIfam" id="NF006873">
    <property type="entry name" value="PRK09369.1"/>
    <property type="match status" value="1"/>
</dbReference>
<dbReference type="Gene3D" id="3.65.10.10">
    <property type="entry name" value="Enolpyruvate transferase domain"/>
    <property type="match status" value="2"/>
</dbReference>
<dbReference type="GO" id="GO:0051301">
    <property type="term" value="P:cell division"/>
    <property type="evidence" value="ECO:0007669"/>
    <property type="project" value="UniProtKB-KW"/>
</dbReference>
<evidence type="ECO:0000256" key="12">
    <source>
        <dbReference type="HAMAP-Rule" id="MF_00111"/>
    </source>
</evidence>
<comment type="subcellular location">
    <subcellularLocation>
        <location evidence="1 12">Cytoplasm</location>
    </subcellularLocation>
</comment>
<keyword evidence="3 12" id="KW-0963">Cytoplasm</keyword>
<dbReference type="GO" id="GO:0008360">
    <property type="term" value="P:regulation of cell shape"/>
    <property type="evidence" value="ECO:0007669"/>
    <property type="project" value="UniProtKB-KW"/>
</dbReference>
<evidence type="ECO:0000256" key="6">
    <source>
        <dbReference type="ARBA" id="ARBA00022960"/>
    </source>
</evidence>
<keyword evidence="6 12" id="KW-0133">Cell shape</keyword>
<feature type="binding site" evidence="12">
    <location>
        <position position="305"/>
    </location>
    <ligand>
        <name>UDP-N-acetyl-alpha-D-glucosamine</name>
        <dbReference type="ChEBI" id="CHEBI:57705"/>
    </ligand>
</feature>
<dbReference type="PANTHER" id="PTHR43783">
    <property type="entry name" value="UDP-N-ACETYLGLUCOSAMINE 1-CARBOXYVINYLTRANSFERASE"/>
    <property type="match status" value="1"/>
</dbReference>
<evidence type="ECO:0000256" key="3">
    <source>
        <dbReference type="ARBA" id="ARBA00022490"/>
    </source>
</evidence>
<dbReference type="GO" id="GO:0019277">
    <property type="term" value="P:UDP-N-acetylgalactosamine biosynthetic process"/>
    <property type="evidence" value="ECO:0007669"/>
    <property type="project" value="InterPro"/>
</dbReference>
<keyword evidence="7 12" id="KW-0573">Peptidoglycan synthesis</keyword>
<comment type="function">
    <text evidence="12">Cell wall formation. Adds enolpyruvyl to UDP-N-acetylglucosamine.</text>
</comment>
<evidence type="ECO:0000256" key="2">
    <source>
        <dbReference type="ARBA" id="ARBA00004752"/>
    </source>
</evidence>
<comment type="caution">
    <text evidence="14">The sequence shown here is derived from an EMBL/GenBank/DDBJ whole genome shotgun (WGS) entry which is preliminary data.</text>
</comment>
<evidence type="ECO:0000256" key="4">
    <source>
        <dbReference type="ARBA" id="ARBA00022618"/>
    </source>
</evidence>
<organism evidence="14 15">
    <name type="scientific">Candidatus Curtissbacteria bacterium RIFCSPLOWO2_01_FULL_42_50</name>
    <dbReference type="NCBI Taxonomy" id="1797730"/>
    <lineage>
        <taxon>Bacteria</taxon>
        <taxon>Candidatus Curtissiibacteriota</taxon>
    </lineage>
</organism>
<dbReference type="HAMAP" id="MF_00111">
    <property type="entry name" value="MurA"/>
    <property type="match status" value="1"/>
</dbReference>
<keyword evidence="4 12" id="KW-0132">Cell division</keyword>
<keyword evidence="9 12" id="KW-0961">Cell wall biogenesis/degradation</keyword>
<dbReference type="GO" id="GO:0009252">
    <property type="term" value="P:peptidoglycan biosynthetic process"/>
    <property type="evidence" value="ECO:0007669"/>
    <property type="project" value="UniProtKB-UniRule"/>
</dbReference>